<reference evidence="2" key="1">
    <citation type="journal article" date="2014" name="Proc. Natl. Acad. Sci. U.S.A.">
        <title>Extensive sampling of basidiomycete genomes demonstrates inadequacy of the white-rot/brown-rot paradigm for wood decay fungi.</title>
        <authorList>
            <person name="Riley R."/>
            <person name="Salamov A.A."/>
            <person name="Brown D.W."/>
            <person name="Nagy L.G."/>
            <person name="Floudas D."/>
            <person name="Held B.W."/>
            <person name="Levasseur A."/>
            <person name="Lombard V."/>
            <person name="Morin E."/>
            <person name="Otillar R."/>
            <person name="Lindquist E.A."/>
            <person name="Sun H."/>
            <person name="LaButti K.M."/>
            <person name="Schmutz J."/>
            <person name="Jabbour D."/>
            <person name="Luo H."/>
            <person name="Baker S.E."/>
            <person name="Pisabarro A.G."/>
            <person name="Walton J.D."/>
            <person name="Blanchette R.A."/>
            <person name="Henrissat B."/>
            <person name="Martin F."/>
            <person name="Cullen D."/>
            <person name="Hibbett D.S."/>
            <person name="Grigoriev I.V."/>
        </authorList>
    </citation>
    <scope>NUCLEOTIDE SEQUENCE [LARGE SCALE GENOMIC DNA]</scope>
    <source>
        <strain evidence="2">MUCL 33604</strain>
    </source>
</reference>
<name>A0A067QBW0_9AGAM</name>
<gene>
    <name evidence="1" type="ORF">JAAARDRAFT_386503</name>
</gene>
<dbReference type="EMBL" id="KL197710">
    <property type="protein sequence ID" value="KDQ63660.1"/>
    <property type="molecule type" value="Genomic_DNA"/>
</dbReference>
<proteinExistence type="predicted"/>
<protein>
    <recommendedName>
        <fullName evidence="3">F-box domain-containing protein</fullName>
    </recommendedName>
</protein>
<organism evidence="1 2">
    <name type="scientific">Jaapia argillacea MUCL 33604</name>
    <dbReference type="NCBI Taxonomy" id="933084"/>
    <lineage>
        <taxon>Eukaryota</taxon>
        <taxon>Fungi</taxon>
        <taxon>Dikarya</taxon>
        <taxon>Basidiomycota</taxon>
        <taxon>Agaricomycotina</taxon>
        <taxon>Agaricomycetes</taxon>
        <taxon>Agaricomycetidae</taxon>
        <taxon>Jaapiales</taxon>
        <taxon>Jaapiaceae</taxon>
        <taxon>Jaapia</taxon>
    </lineage>
</organism>
<dbReference type="HOGENOM" id="CLU_706076_0_0_1"/>
<dbReference type="Gene3D" id="3.80.10.10">
    <property type="entry name" value="Ribonuclease Inhibitor"/>
    <property type="match status" value="1"/>
</dbReference>
<dbReference type="InterPro" id="IPR032675">
    <property type="entry name" value="LRR_dom_sf"/>
</dbReference>
<evidence type="ECO:0008006" key="3">
    <source>
        <dbReference type="Google" id="ProtNLM"/>
    </source>
</evidence>
<keyword evidence="2" id="KW-1185">Reference proteome</keyword>
<dbReference type="SUPFAM" id="SSF52047">
    <property type="entry name" value="RNI-like"/>
    <property type="match status" value="1"/>
</dbReference>
<evidence type="ECO:0000313" key="1">
    <source>
        <dbReference type="EMBL" id="KDQ63660.1"/>
    </source>
</evidence>
<evidence type="ECO:0000313" key="2">
    <source>
        <dbReference type="Proteomes" id="UP000027265"/>
    </source>
</evidence>
<accession>A0A067QBW0</accession>
<dbReference type="InParanoid" id="A0A067QBW0"/>
<sequence>MFAASFLGIPPELRIIIYEFYLDDHRRVKSKRQPSNEHLRILRTCKSISHEAADSFWQYISLRHERQIRGFLAADHCVARIRYADVANDGRMVQSPNMQPTPVSQLRSAISRMASLQFLRVFECRQGFPTSDLHNLALFSLQFEKSLYPPDSSRDLLSYELFIDPDTRAQMFDVISPRHVQKLRVSGNCHLPLQQATPALRHLTLFAITGNYFDRHSLETCFSGSRLDSFIYGMGHRLGFEIRDRHLHSLITHLGGSHLRKLVLVGCSRLTTDAIAECLLHTSALEYFALSIATVNELRRNFILALPRTLRIVKLQVTHVWYAIPLLQEERGLCDALEMEVLKRVPRPIAVHVNFHNSLMNEGDRAERWRRIAGEAGFSFRIGPWEENEEI</sequence>
<dbReference type="OrthoDB" id="2951834at2759"/>
<dbReference type="Proteomes" id="UP000027265">
    <property type="component" value="Unassembled WGS sequence"/>
</dbReference>
<dbReference type="AlphaFoldDB" id="A0A067QBW0"/>